<keyword evidence="1" id="KW-0812">Transmembrane</keyword>
<dbReference type="Proteomes" id="UP000266673">
    <property type="component" value="Unassembled WGS sequence"/>
</dbReference>
<proteinExistence type="predicted"/>
<reference evidence="2 3" key="1">
    <citation type="submission" date="2018-06" db="EMBL/GenBank/DDBJ databases">
        <title>Comparative genomics reveals the genomic features of Rhizophagus irregularis, R. cerebriforme, R. diaphanum and Gigaspora rosea, and their symbiotic lifestyle signature.</title>
        <authorList>
            <person name="Morin E."/>
            <person name="San Clemente H."/>
            <person name="Chen E.C.H."/>
            <person name="De La Providencia I."/>
            <person name="Hainaut M."/>
            <person name="Kuo A."/>
            <person name="Kohler A."/>
            <person name="Murat C."/>
            <person name="Tang N."/>
            <person name="Roy S."/>
            <person name="Loubradou J."/>
            <person name="Henrissat B."/>
            <person name="Grigoriev I.V."/>
            <person name="Corradi N."/>
            <person name="Roux C."/>
            <person name="Martin F.M."/>
        </authorList>
    </citation>
    <scope>NUCLEOTIDE SEQUENCE [LARGE SCALE GENOMIC DNA]</scope>
    <source>
        <strain evidence="2 3">DAOM 194757</strain>
    </source>
</reference>
<gene>
    <name evidence="2" type="ORF">C2G38_2076069</name>
</gene>
<feature type="transmembrane region" description="Helical" evidence="1">
    <location>
        <begin position="54"/>
        <end position="81"/>
    </location>
</feature>
<feature type="transmembrane region" description="Helical" evidence="1">
    <location>
        <begin position="87"/>
        <end position="108"/>
    </location>
</feature>
<keyword evidence="3" id="KW-1185">Reference proteome</keyword>
<dbReference type="AlphaFoldDB" id="A0A397VIE5"/>
<protein>
    <submittedName>
        <fullName evidence="2">Uncharacterized protein</fullName>
    </submittedName>
</protein>
<keyword evidence="1" id="KW-1133">Transmembrane helix</keyword>
<comment type="caution">
    <text evidence="2">The sequence shown here is derived from an EMBL/GenBank/DDBJ whole genome shotgun (WGS) entry which is preliminary data.</text>
</comment>
<evidence type="ECO:0000256" key="1">
    <source>
        <dbReference type="SAM" id="Phobius"/>
    </source>
</evidence>
<sequence length="238" mass="27295">MSEIFEKTLKCFPVLNVIFGEKPEGLEAPNPLTDLPVCPGGSLAAKCFTLLLRLFVLALIFIVYSITAIVAAILLFISLIYFRFRRIIGQSVISATIAIFTFYITISFNETFDKFKLASYLLYMSAATQFLISSDLTYLLLSFLSSYCLFIYGIMNFNIVDFKTLFEQHSSYLSFLFITIFFSQLFNIIFFAAPICVFIFFNTIHKIDIIEELSNFPSVFKHVIIIFYHVAFLALKQK</sequence>
<organism evidence="2 3">
    <name type="scientific">Gigaspora rosea</name>
    <dbReference type="NCBI Taxonomy" id="44941"/>
    <lineage>
        <taxon>Eukaryota</taxon>
        <taxon>Fungi</taxon>
        <taxon>Fungi incertae sedis</taxon>
        <taxon>Mucoromycota</taxon>
        <taxon>Glomeromycotina</taxon>
        <taxon>Glomeromycetes</taxon>
        <taxon>Diversisporales</taxon>
        <taxon>Gigasporaceae</taxon>
        <taxon>Gigaspora</taxon>
    </lineage>
</organism>
<feature type="transmembrane region" description="Helical" evidence="1">
    <location>
        <begin position="213"/>
        <end position="235"/>
    </location>
</feature>
<dbReference type="EMBL" id="QKWP01000318">
    <property type="protein sequence ID" value="RIB22240.1"/>
    <property type="molecule type" value="Genomic_DNA"/>
</dbReference>
<accession>A0A397VIE5</accession>
<evidence type="ECO:0000313" key="3">
    <source>
        <dbReference type="Proteomes" id="UP000266673"/>
    </source>
</evidence>
<keyword evidence="1" id="KW-0472">Membrane</keyword>
<evidence type="ECO:0000313" key="2">
    <source>
        <dbReference type="EMBL" id="RIB22240.1"/>
    </source>
</evidence>
<dbReference type="OrthoDB" id="10545923at2759"/>
<name>A0A397VIE5_9GLOM</name>
<feature type="transmembrane region" description="Helical" evidence="1">
    <location>
        <begin position="172"/>
        <end position="201"/>
    </location>
</feature>
<feature type="transmembrane region" description="Helical" evidence="1">
    <location>
        <begin position="138"/>
        <end position="160"/>
    </location>
</feature>